<proteinExistence type="inferred from homology"/>
<dbReference type="OMA" id="ERIPSIF"/>
<keyword evidence="4" id="KW-0547">Nucleotide-binding</keyword>
<dbReference type="PANTHER" id="PTHR11584:SF369">
    <property type="entry name" value="MITOGEN-ACTIVATED PROTEIN KINASE KINASE KINASE 19-RELATED"/>
    <property type="match status" value="1"/>
</dbReference>
<keyword evidence="6" id="KW-0067">ATP-binding</keyword>
<dbReference type="Gene3D" id="1.10.510.10">
    <property type="entry name" value="Transferase(Phosphotransferase) domain 1"/>
    <property type="match status" value="1"/>
</dbReference>
<keyword evidence="3" id="KW-0808">Transferase</keyword>
<dbReference type="GO" id="GO:0004713">
    <property type="term" value="F:protein tyrosine kinase activity"/>
    <property type="evidence" value="ECO:0007669"/>
    <property type="project" value="InterPro"/>
</dbReference>
<organism evidence="8 9">
    <name type="scientific">Auricularia subglabra (strain TFB-10046 / SS5)</name>
    <name type="common">White-rot fungus</name>
    <name type="synonym">Auricularia delicata (strain TFB10046)</name>
    <dbReference type="NCBI Taxonomy" id="717982"/>
    <lineage>
        <taxon>Eukaryota</taxon>
        <taxon>Fungi</taxon>
        <taxon>Dikarya</taxon>
        <taxon>Basidiomycota</taxon>
        <taxon>Agaricomycotina</taxon>
        <taxon>Agaricomycetes</taxon>
        <taxon>Auriculariales</taxon>
        <taxon>Auriculariaceae</taxon>
        <taxon>Auricularia</taxon>
    </lineage>
</organism>
<evidence type="ECO:0000256" key="3">
    <source>
        <dbReference type="ARBA" id="ARBA00022679"/>
    </source>
</evidence>
<keyword evidence="9" id="KW-1185">Reference proteome</keyword>
<feature type="non-terminal residue" evidence="8">
    <location>
        <position position="1"/>
    </location>
</feature>
<dbReference type="InterPro" id="IPR000719">
    <property type="entry name" value="Prot_kinase_dom"/>
</dbReference>
<evidence type="ECO:0000256" key="2">
    <source>
        <dbReference type="ARBA" id="ARBA00022527"/>
    </source>
</evidence>
<dbReference type="OrthoDB" id="4062651at2759"/>
<dbReference type="InterPro" id="IPR001245">
    <property type="entry name" value="Ser-Thr/Tyr_kinase_cat_dom"/>
</dbReference>
<dbReference type="GO" id="GO:0004674">
    <property type="term" value="F:protein serine/threonine kinase activity"/>
    <property type="evidence" value="ECO:0007669"/>
    <property type="project" value="UniProtKB-KW"/>
</dbReference>
<evidence type="ECO:0000256" key="5">
    <source>
        <dbReference type="ARBA" id="ARBA00022777"/>
    </source>
</evidence>
<dbReference type="PROSITE" id="PS50011">
    <property type="entry name" value="PROTEIN_KINASE_DOM"/>
    <property type="match status" value="1"/>
</dbReference>
<sequence length="144" mass="15725">NILISDDGMALLSDFGLAAVQVEVAEISFLTMSGSSAKGTCRWMSHELNLGDDAQLTKASDIWAFGCVLVEVLSGRVPFYELATDMQVILAVSRGDLPSRPPRIRDTLWKIMLRCWALVPSDRPSAGSLLQRLSDLKSDVAFLP</sequence>
<feature type="domain" description="Protein kinase" evidence="7">
    <location>
        <begin position="1"/>
        <end position="143"/>
    </location>
</feature>
<evidence type="ECO:0000256" key="4">
    <source>
        <dbReference type="ARBA" id="ARBA00022741"/>
    </source>
</evidence>
<dbReference type="EMBL" id="JH687855">
    <property type="protein sequence ID" value="EJD36726.1"/>
    <property type="molecule type" value="Genomic_DNA"/>
</dbReference>
<dbReference type="InterPro" id="IPR020635">
    <property type="entry name" value="Tyr_kinase_cat_dom"/>
</dbReference>
<dbReference type="SUPFAM" id="SSF56112">
    <property type="entry name" value="Protein kinase-like (PK-like)"/>
    <property type="match status" value="1"/>
</dbReference>
<dbReference type="KEGG" id="adl:AURDEDRAFT_73915"/>
<name>J0LGL2_AURST</name>
<dbReference type="InParanoid" id="J0LGL2"/>
<dbReference type="AlphaFoldDB" id="J0LGL2"/>
<evidence type="ECO:0000259" key="7">
    <source>
        <dbReference type="PROSITE" id="PS50011"/>
    </source>
</evidence>
<reference evidence="9" key="1">
    <citation type="journal article" date="2012" name="Science">
        <title>The Paleozoic origin of enzymatic lignin decomposition reconstructed from 31 fungal genomes.</title>
        <authorList>
            <person name="Floudas D."/>
            <person name="Binder M."/>
            <person name="Riley R."/>
            <person name="Barry K."/>
            <person name="Blanchette R.A."/>
            <person name="Henrissat B."/>
            <person name="Martinez A.T."/>
            <person name="Otillar R."/>
            <person name="Spatafora J.W."/>
            <person name="Yadav J.S."/>
            <person name="Aerts A."/>
            <person name="Benoit I."/>
            <person name="Boyd A."/>
            <person name="Carlson A."/>
            <person name="Copeland A."/>
            <person name="Coutinho P.M."/>
            <person name="de Vries R.P."/>
            <person name="Ferreira P."/>
            <person name="Findley K."/>
            <person name="Foster B."/>
            <person name="Gaskell J."/>
            <person name="Glotzer D."/>
            <person name="Gorecki P."/>
            <person name="Heitman J."/>
            <person name="Hesse C."/>
            <person name="Hori C."/>
            <person name="Igarashi K."/>
            <person name="Jurgens J.A."/>
            <person name="Kallen N."/>
            <person name="Kersten P."/>
            <person name="Kohler A."/>
            <person name="Kuees U."/>
            <person name="Kumar T.K.A."/>
            <person name="Kuo A."/>
            <person name="LaButti K."/>
            <person name="Larrondo L.F."/>
            <person name="Lindquist E."/>
            <person name="Ling A."/>
            <person name="Lombard V."/>
            <person name="Lucas S."/>
            <person name="Lundell T."/>
            <person name="Martin R."/>
            <person name="McLaughlin D.J."/>
            <person name="Morgenstern I."/>
            <person name="Morin E."/>
            <person name="Murat C."/>
            <person name="Nagy L.G."/>
            <person name="Nolan M."/>
            <person name="Ohm R.A."/>
            <person name="Patyshakuliyeva A."/>
            <person name="Rokas A."/>
            <person name="Ruiz-Duenas F.J."/>
            <person name="Sabat G."/>
            <person name="Salamov A."/>
            <person name="Samejima M."/>
            <person name="Schmutz J."/>
            <person name="Slot J.C."/>
            <person name="St John F."/>
            <person name="Stenlid J."/>
            <person name="Sun H."/>
            <person name="Sun S."/>
            <person name="Syed K."/>
            <person name="Tsang A."/>
            <person name="Wiebenga A."/>
            <person name="Young D."/>
            <person name="Pisabarro A."/>
            <person name="Eastwood D.C."/>
            <person name="Martin F."/>
            <person name="Cullen D."/>
            <person name="Grigoriev I.V."/>
            <person name="Hibbett D.S."/>
        </authorList>
    </citation>
    <scope>NUCLEOTIDE SEQUENCE [LARGE SCALE GENOMIC DNA]</scope>
    <source>
        <strain evidence="9">TFB10046</strain>
    </source>
</reference>
<keyword evidence="5 8" id="KW-0418">Kinase</keyword>
<keyword evidence="2" id="KW-0723">Serine/threonine-protein kinase</keyword>
<dbReference type="SMART" id="SM00219">
    <property type="entry name" value="TyrKc"/>
    <property type="match status" value="1"/>
</dbReference>
<dbReference type="eggNOG" id="KOG0197">
    <property type="taxonomic scope" value="Eukaryota"/>
</dbReference>
<dbReference type="Pfam" id="PF07714">
    <property type="entry name" value="PK_Tyr_Ser-Thr"/>
    <property type="match status" value="1"/>
</dbReference>
<evidence type="ECO:0000313" key="8">
    <source>
        <dbReference type="EMBL" id="EJD36726.1"/>
    </source>
</evidence>
<gene>
    <name evidence="8" type="ORF">AURDEDRAFT_73915</name>
</gene>
<dbReference type="GO" id="GO:0005524">
    <property type="term" value="F:ATP binding"/>
    <property type="evidence" value="ECO:0007669"/>
    <property type="project" value="UniProtKB-KW"/>
</dbReference>
<dbReference type="Proteomes" id="UP000006514">
    <property type="component" value="Unassembled WGS sequence"/>
</dbReference>
<accession>J0LGL2</accession>
<comment type="similarity">
    <text evidence="1">Belongs to the protein kinase superfamily. STE Ser/Thr protein kinase family. MAP kinase kinase kinase subfamily.</text>
</comment>
<evidence type="ECO:0000256" key="1">
    <source>
        <dbReference type="ARBA" id="ARBA00006529"/>
    </source>
</evidence>
<evidence type="ECO:0000313" key="9">
    <source>
        <dbReference type="Proteomes" id="UP000006514"/>
    </source>
</evidence>
<dbReference type="PANTHER" id="PTHR11584">
    <property type="entry name" value="SERINE/THREONINE PROTEIN KINASE"/>
    <property type="match status" value="1"/>
</dbReference>
<dbReference type="InterPro" id="IPR011009">
    <property type="entry name" value="Kinase-like_dom_sf"/>
</dbReference>
<protein>
    <submittedName>
        <fullName evidence="8">Kinase-like protein</fullName>
    </submittedName>
</protein>
<evidence type="ECO:0000256" key="6">
    <source>
        <dbReference type="ARBA" id="ARBA00022840"/>
    </source>
</evidence>